<gene>
    <name evidence="2" type="ORF">CSOJ01_07613</name>
</gene>
<feature type="region of interest" description="Disordered" evidence="1">
    <location>
        <begin position="1"/>
        <end position="21"/>
    </location>
</feature>
<name>A0A8H6J944_9PEZI</name>
<dbReference type="Proteomes" id="UP000652219">
    <property type="component" value="Unassembled WGS sequence"/>
</dbReference>
<accession>A0A8H6J944</accession>
<organism evidence="2 3">
    <name type="scientific">Colletotrichum sojae</name>
    <dbReference type="NCBI Taxonomy" id="2175907"/>
    <lineage>
        <taxon>Eukaryota</taxon>
        <taxon>Fungi</taxon>
        <taxon>Dikarya</taxon>
        <taxon>Ascomycota</taxon>
        <taxon>Pezizomycotina</taxon>
        <taxon>Sordariomycetes</taxon>
        <taxon>Hypocreomycetidae</taxon>
        <taxon>Glomerellales</taxon>
        <taxon>Glomerellaceae</taxon>
        <taxon>Colletotrichum</taxon>
        <taxon>Colletotrichum orchidearum species complex</taxon>
    </lineage>
</organism>
<protein>
    <submittedName>
        <fullName evidence="2">Uncharacterized protein</fullName>
    </submittedName>
</protein>
<evidence type="ECO:0000313" key="2">
    <source>
        <dbReference type="EMBL" id="KAF6808290.1"/>
    </source>
</evidence>
<sequence>MTSPKEPQGSGRDGPAGIGPKTECFLCRAIEKRRTTGEAKTHKDLGEEPTISKDEMRLGGTSGGVAGESSE</sequence>
<comment type="caution">
    <text evidence="2">The sequence shown here is derived from an EMBL/GenBank/DDBJ whole genome shotgun (WGS) entry which is preliminary data.</text>
</comment>
<proteinExistence type="predicted"/>
<feature type="compositionally biased region" description="Gly residues" evidence="1">
    <location>
        <begin position="60"/>
        <end position="71"/>
    </location>
</feature>
<dbReference type="AlphaFoldDB" id="A0A8H6J944"/>
<dbReference type="EMBL" id="WIGN01000120">
    <property type="protein sequence ID" value="KAF6808290.1"/>
    <property type="molecule type" value="Genomic_DNA"/>
</dbReference>
<evidence type="ECO:0000313" key="3">
    <source>
        <dbReference type="Proteomes" id="UP000652219"/>
    </source>
</evidence>
<feature type="compositionally biased region" description="Basic and acidic residues" evidence="1">
    <location>
        <begin position="34"/>
        <end position="57"/>
    </location>
</feature>
<feature type="region of interest" description="Disordered" evidence="1">
    <location>
        <begin position="34"/>
        <end position="71"/>
    </location>
</feature>
<keyword evidence="3" id="KW-1185">Reference proteome</keyword>
<reference evidence="2 3" key="1">
    <citation type="journal article" date="2020" name="Phytopathology">
        <title>Genome Sequence Resources of Colletotrichum truncatum, C. plurivorum, C. musicola, and C. sojae: Four Species Pathogenic to Soybean (Glycine max).</title>
        <authorList>
            <person name="Rogerio F."/>
            <person name="Boufleur T.R."/>
            <person name="Ciampi-Guillardi M."/>
            <person name="Sukno S.A."/>
            <person name="Thon M.R."/>
            <person name="Massola Junior N.S."/>
            <person name="Baroncelli R."/>
        </authorList>
    </citation>
    <scope>NUCLEOTIDE SEQUENCE [LARGE SCALE GENOMIC DNA]</scope>
    <source>
        <strain evidence="2 3">LFN0009</strain>
    </source>
</reference>
<evidence type="ECO:0000256" key="1">
    <source>
        <dbReference type="SAM" id="MobiDB-lite"/>
    </source>
</evidence>